<dbReference type="GO" id="GO:0046034">
    <property type="term" value="P:ATP metabolic process"/>
    <property type="evidence" value="ECO:0007669"/>
    <property type="project" value="InterPro"/>
</dbReference>
<name>A0A1D3CSW1_9EIME</name>
<reference evidence="5 6" key="1">
    <citation type="journal article" date="2016" name="BMC Genomics">
        <title>Comparative genomics reveals Cyclospora cayetanensis possesses coccidia-like metabolism and invasion components but unique surface antigens.</title>
        <authorList>
            <person name="Liu S."/>
            <person name="Wang L."/>
            <person name="Zheng H."/>
            <person name="Xu Z."/>
            <person name="Roellig D.M."/>
            <person name="Li N."/>
            <person name="Frace M.A."/>
            <person name="Tang K."/>
            <person name="Arrowood M.J."/>
            <person name="Moss D.M."/>
            <person name="Zhang L."/>
            <person name="Feng Y."/>
            <person name="Xiao L."/>
        </authorList>
    </citation>
    <scope>NUCLEOTIDE SEQUENCE [LARGE SCALE GENOMIC DNA]</scope>
    <source>
        <strain evidence="5 6">CHN_HEN01</strain>
    </source>
</reference>
<dbReference type="AlphaFoldDB" id="A0A1D3CSW1"/>
<gene>
    <name evidence="5" type="ORF">cyc_03706</name>
</gene>
<dbReference type="PANTHER" id="PTHR43389">
    <property type="entry name" value="V-TYPE PROTON ATPASE SUBUNIT B"/>
    <property type="match status" value="1"/>
</dbReference>
<dbReference type="VEuPathDB" id="ToxoDB:cyc_03706"/>
<dbReference type="GO" id="GO:0046961">
    <property type="term" value="F:proton-transporting ATPase activity, rotational mechanism"/>
    <property type="evidence" value="ECO:0007669"/>
    <property type="project" value="TreeGrafter"/>
</dbReference>
<dbReference type="Proteomes" id="UP000095192">
    <property type="component" value="Unassembled WGS sequence"/>
</dbReference>
<dbReference type="GO" id="GO:0007035">
    <property type="term" value="P:vacuolar acidification"/>
    <property type="evidence" value="ECO:0007669"/>
    <property type="project" value="TreeGrafter"/>
</dbReference>
<dbReference type="PANTHER" id="PTHR43389:SF4">
    <property type="entry name" value="V-TYPE PROTON ATPASE SUBUNIT B"/>
    <property type="match status" value="1"/>
</dbReference>
<protein>
    <submittedName>
        <fullName evidence="5">Vacuolar atp synthase subunit</fullName>
    </submittedName>
</protein>
<accession>A0A1D3CSW1</accession>
<proteinExistence type="predicted"/>
<evidence type="ECO:0000256" key="1">
    <source>
        <dbReference type="ARBA" id="ARBA00022448"/>
    </source>
</evidence>
<keyword evidence="2" id="KW-0406">Ion transport</keyword>
<evidence type="ECO:0000313" key="5">
    <source>
        <dbReference type="EMBL" id="OEH74291.1"/>
    </source>
</evidence>
<dbReference type="CDD" id="cd18118">
    <property type="entry name" value="ATP-synt_V_A-type_beta_N"/>
    <property type="match status" value="1"/>
</dbReference>
<comment type="caution">
    <text evidence="5">The sequence shown here is derived from an EMBL/GenBank/DDBJ whole genome shotgun (WGS) entry which is preliminary data.</text>
</comment>
<organism evidence="5 6">
    <name type="scientific">Cyclospora cayetanensis</name>
    <dbReference type="NCBI Taxonomy" id="88456"/>
    <lineage>
        <taxon>Eukaryota</taxon>
        <taxon>Sar</taxon>
        <taxon>Alveolata</taxon>
        <taxon>Apicomplexa</taxon>
        <taxon>Conoidasida</taxon>
        <taxon>Coccidia</taxon>
        <taxon>Eucoccidiorida</taxon>
        <taxon>Eimeriorina</taxon>
        <taxon>Eimeriidae</taxon>
        <taxon>Cyclospora</taxon>
    </lineage>
</organism>
<dbReference type="Gene3D" id="3.40.50.12240">
    <property type="match status" value="1"/>
</dbReference>
<dbReference type="InParanoid" id="A0A1D3CSW1"/>
<evidence type="ECO:0000256" key="2">
    <source>
        <dbReference type="ARBA" id="ARBA00023065"/>
    </source>
</evidence>
<evidence type="ECO:0000313" key="6">
    <source>
        <dbReference type="Proteomes" id="UP000095192"/>
    </source>
</evidence>
<evidence type="ECO:0000256" key="3">
    <source>
        <dbReference type="SAM" id="MobiDB-lite"/>
    </source>
</evidence>
<dbReference type="InterPro" id="IPR004100">
    <property type="entry name" value="ATPase_F1/V1/A1_a/bsu_N"/>
</dbReference>
<feature type="domain" description="ATPase F1/V1/A1 complex alpha/beta subunit N-terminal" evidence="4">
    <location>
        <begin position="44"/>
        <end position="99"/>
    </location>
</feature>
<dbReference type="InterPro" id="IPR022879">
    <property type="entry name" value="V-ATPase_su_B/beta"/>
</dbReference>
<dbReference type="EMBL" id="JROU02002074">
    <property type="protein sequence ID" value="OEH74291.1"/>
    <property type="molecule type" value="Genomic_DNA"/>
</dbReference>
<keyword evidence="6" id="KW-1185">Reference proteome</keyword>
<dbReference type="VEuPathDB" id="ToxoDB:LOC34624447"/>
<keyword evidence="1" id="KW-0813">Transport</keyword>
<sequence>MPLEAHKGASPATLSRSEAAKEHVRAVTRDYRVAPRLDYRTVAGVEGPLVVLDDVKFPKYSEIVTIHLGDGSVREGQVLEIKGRRAVVQVFEGTSGIDNRHCHAEFRGDVLKMPISEEMLGRAFNGSV</sequence>
<feature type="region of interest" description="Disordered" evidence="3">
    <location>
        <begin position="1"/>
        <end position="21"/>
    </location>
</feature>
<evidence type="ECO:0000259" key="4">
    <source>
        <dbReference type="Pfam" id="PF02874"/>
    </source>
</evidence>
<dbReference type="Pfam" id="PF02874">
    <property type="entry name" value="ATP-synt_ab_N"/>
    <property type="match status" value="1"/>
</dbReference>